<keyword evidence="5" id="KW-0539">Nucleus</keyword>
<reference evidence="8" key="1">
    <citation type="submission" date="2025-08" db="UniProtKB">
        <authorList>
            <consortium name="RefSeq"/>
        </authorList>
    </citation>
    <scope>IDENTIFICATION</scope>
</reference>
<dbReference type="Proteomes" id="UP001515500">
    <property type="component" value="Chromosome 19"/>
</dbReference>
<dbReference type="SUPFAM" id="SSF118290">
    <property type="entry name" value="WRKY DNA-binding domain"/>
    <property type="match status" value="1"/>
</dbReference>
<feature type="domain" description="WRKY" evidence="6">
    <location>
        <begin position="133"/>
        <end position="197"/>
    </location>
</feature>
<dbReference type="InterPro" id="IPR036576">
    <property type="entry name" value="WRKY_dom_sf"/>
</dbReference>
<keyword evidence="3" id="KW-0238">DNA-binding</keyword>
<dbReference type="RefSeq" id="XP_039113724.1">
    <property type="nucleotide sequence ID" value="XM_039257790.1"/>
</dbReference>
<evidence type="ECO:0000256" key="1">
    <source>
        <dbReference type="ARBA" id="ARBA00004123"/>
    </source>
</evidence>
<evidence type="ECO:0000313" key="8">
    <source>
        <dbReference type="RefSeq" id="XP_039113724.1"/>
    </source>
</evidence>
<protein>
    <submittedName>
        <fullName evidence="8">Probable WRKY transcription factor 30</fullName>
    </submittedName>
</protein>
<keyword evidence="4" id="KW-0804">Transcription</keyword>
<accession>A0AB40AFV0</accession>
<dbReference type="GO" id="GO:0043565">
    <property type="term" value="F:sequence-specific DNA binding"/>
    <property type="evidence" value="ECO:0007669"/>
    <property type="project" value="InterPro"/>
</dbReference>
<dbReference type="InterPro" id="IPR044810">
    <property type="entry name" value="WRKY_plant"/>
</dbReference>
<evidence type="ECO:0000256" key="3">
    <source>
        <dbReference type="ARBA" id="ARBA00023125"/>
    </source>
</evidence>
<dbReference type="PANTHER" id="PTHR31282">
    <property type="entry name" value="WRKY TRANSCRIPTION FACTOR 21-RELATED"/>
    <property type="match status" value="1"/>
</dbReference>
<evidence type="ECO:0000256" key="4">
    <source>
        <dbReference type="ARBA" id="ARBA00023163"/>
    </source>
</evidence>
<keyword evidence="7" id="KW-1185">Reference proteome</keyword>
<keyword evidence="2" id="KW-0805">Transcription regulation</keyword>
<dbReference type="PROSITE" id="PS50811">
    <property type="entry name" value="WRKY"/>
    <property type="match status" value="1"/>
</dbReference>
<dbReference type="GO" id="GO:0005634">
    <property type="term" value="C:nucleus"/>
    <property type="evidence" value="ECO:0007669"/>
    <property type="project" value="UniProtKB-SubCell"/>
</dbReference>
<evidence type="ECO:0000313" key="7">
    <source>
        <dbReference type="Proteomes" id="UP001515500"/>
    </source>
</evidence>
<dbReference type="Gene3D" id="2.20.25.80">
    <property type="entry name" value="WRKY domain"/>
    <property type="match status" value="1"/>
</dbReference>
<dbReference type="AlphaFoldDB" id="A0AB40AFV0"/>
<evidence type="ECO:0000256" key="5">
    <source>
        <dbReference type="ARBA" id="ARBA00023242"/>
    </source>
</evidence>
<organism evidence="7 8">
    <name type="scientific">Dioscorea cayennensis subsp. rotundata</name>
    <name type="common">White Guinea yam</name>
    <name type="synonym">Dioscorea rotundata</name>
    <dbReference type="NCBI Taxonomy" id="55577"/>
    <lineage>
        <taxon>Eukaryota</taxon>
        <taxon>Viridiplantae</taxon>
        <taxon>Streptophyta</taxon>
        <taxon>Embryophyta</taxon>
        <taxon>Tracheophyta</taxon>
        <taxon>Spermatophyta</taxon>
        <taxon>Magnoliopsida</taxon>
        <taxon>Liliopsida</taxon>
        <taxon>Dioscoreales</taxon>
        <taxon>Dioscoreaceae</taxon>
        <taxon>Dioscorea</taxon>
    </lineage>
</organism>
<dbReference type="InterPro" id="IPR003657">
    <property type="entry name" value="WRKY_dom"/>
</dbReference>
<proteinExistence type="predicted"/>
<dbReference type="Pfam" id="PF03106">
    <property type="entry name" value="WRKY"/>
    <property type="match status" value="1"/>
</dbReference>
<gene>
    <name evidence="8" type="primary">LOC120249284</name>
</gene>
<comment type="subcellular location">
    <subcellularLocation>
        <location evidence="1">Nucleus</location>
    </subcellularLocation>
</comment>
<evidence type="ECO:0000259" key="6">
    <source>
        <dbReference type="PROSITE" id="PS50811"/>
    </source>
</evidence>
<dbReference type="GeneID" id="120249284"/>
<evidence type="ECO:0000256" key="2">
    <source>
        <dbReference type="ARBA" id="ARBA00023015"/>
    </source>
</evidence>
<dbReference type="GO" id="GO:0003700">
    <property type="term" value="F:DNA-binding transcription factor activity"/>
    <property type="evidence" value="ECO:0007669"/>
    <property type="project" value="InterPro"/>
</dbReference>
<dbReference type="SMART" id="SM00774">
    <property type="entry name" value="WRKY"/>
    <property type="match status" value="1"/>
</dbReference>
<sequence>MTLSGNHSEFAMEKVAMMKRKNMSCNKDEMAIYEVTRGYEIMKLLQFMFLFGGEPQGEPPEVLFEKGLQALEMSLSILKYPNDFNHDHEASSSGCSFSDQGSTVVSDEIKSTLPAATGSCNKELKSMNSCTNVTYSPHDDGYQWRKYGQKNIQKTKLSRSYYRCTYKDQGCQATKQVEEKVCNIDQPLFLATYTGHHTCKPMTNPIINPQVPLLPIEANLLSFESNSNMIFKKEWPMLSSLYSAHQQANHHEEVHKMQTPASSSSTLNYQHVSAPYQISFMGSEPTDDNHDGNYKNSLVSIDHQRTVESMVNNEEFWEPNPGTDIEDIFSYSCLSPPWHGMNMDYSMMDPSATDDDLAFHVSKCINGVFNDLN</sequence>
<name>A0AB40AFV0_DIOCR</name>